<name>A0A8S3ZEN5_9EUPU</name>
<organism evidence="3 4">
    <name type="scientific">Candidula unifasciata</name>
    <dbReference type="NCBI Taxonomy" id="100452"/>
    <lineage>
        <taxon>Eukaryota</taxon>
        <taxon>Metazoa</taxon>
        <taxon>Spiralia</taxon>
        <taxon>Lophotrochozoa</taxon>
        <taxon>Mollusca</taxon>
        <taxon>Gastropoda</taxon>
        <taxon>Heterobranchia</taxon>
        <taxon>Euthyneura</taxon>
        <taxon>Panpulmonata</taxon>
        <taxon>Eupulmonata</taxon>
        <taxon>Stylommatophora</taxon>
        <taxon>Helicina</taxon>
        <taxon>Helicoidea</taxon>
        <taxon>Geomitridae</taxon>
        <taxon>Candidula</taxon>
    </lineage>
</organism>
<feature type="non-terminal residue" evidence="3">
    <location>
        <position position="1"/>
    </location>
</feature>
<keyword evidence="4" id="KW-1185">Reference proteome</keyword>
<proteinExistence type="inferred from homology"/>
<dbReference type="AlphaFoldDB" id="A0A8S3ZEN5"/>
<gene>
    <name evidence="3" type="ORF">CUNI_LOCUS11060</name>
</gene>
<comment type="caution">
    <text evidence="3">The sequence shown here is derived from an EMBL/GenBank/DDBJ whole genome shotgun (WGS) entry which is preliminary data.</text>
</comment>
<evidence type="ECO:0000256" key="1">
    <source>
        <dbReference type="ARBA" id="ARBA00005964"/>
    </source>
</evidence>
<evidence type="ECO:0000313" key="4">
    <source>
        <dbReference type="Proteomes" id="UP000678393"/>
    </source>
</evidence>
<dbReference type="OrthoDB" id="408631at2759"/>
<dbReference type="InterPro" id="IPR029058">
    <property type="entry name" value="AB_hydrolase_fold"/>
</dbReference>
<dbReference type="PANTHER" id="PTHR43903">
    <property type="entry name" value="NEUROLIGIN"/>
    <property type="match status" value="1"/>
</dbReference>
<dbReference type="SUPFAM" id="SSF53474">
    <property type="entry name" value="alpha/beta-Hydrolases"/>
    <property type="match status" value="1"/>
</dbReference>
<dbReference type="Pfam" id="PF00135">
    <property type="entry name" value="COesterase"/>
    <property type="match status" value="1"/>
</dbReference>
<protein>
    <recommendedName>
        <fullName evidence="2">Carboxylesterase type B domain-containing protein</fullName>
    </recommendedName>
</protein>
<dbReference type="EMBL" id="CAJHNH020002076">
    <property type="protein sequence ID" value="CAG5125502.1"/>
    <property type="molecule type" value="Genomic_DNA"/>
</dbReference>
<reference evidence="3" key="1">
    <citation type="submission" date="2021-04" db="EMBL/GenBank/DDBJ databases">
        <authorList>
            <consortium name="Molecular Ecology Group"/>
        </authorList>
    </citation>
    <scope>NUCLEOTIDE SEQUENCE</scope>
</reference>
<feature type="domain" description="Carboxylesterase type B" evidence="2">
    <location>
        <begin position="2"/>
        <end position="388"/>
    </location>
</feature>
<evidence type="ECO:0000313" key="3">
    <source>
        <dbReference type="EMBL" id="CAG5125502.1"/>
    </source>
</evidence>
<evidence type="ECO:0000259" key="2">
    <source>
        <dbReference type="Pfam" id="PF00135"/>
    </source>
</evidence>
<dbReference type="InterPro" id="IPR002018">
    <property type="entry name" value="CarbesteraseB"/>
</dbReference>
<comment type="similarity">
    <text evidence="1">Belongs to the type-B carboxylesterase/lipase family.</text>
</comment>
<dbReference type="Proteomes" id="UP000678393">
    <property type="component" value="Unassembled WGS sequence"/>
</dbReference>
<dbReference type="InterPro" id="IPR051093">
    <property type="entry name" value="Neuroligin/BSAL"/>
</dbReference>
<sequence length="408" mass="46409">GDVIVVTFNYRLSWLGFLKGNLSELPGNQGMWDQLLALRWVKENILFFGGDSDDITVGGNSMGGESVSALSISPQGKGLFTKGFIMSGTMFTTPSTPGSSDVLLDLLTDRVGCKYENTDDTVSCLRTLPAEKFVLPLENRFTNKFTTIDGELFPAPIKDLIKDTDYLKTSGFFSRDYLVTLTNNEGAVEFFGPFNVGVDPESMSAGFLNELFQIPVPVCEKILAWYKMPGHFAFKPSHDILCDYSMVVPTYKFLEAAVSFNNETTDKRLGRPYFLYFDYQPSYLPPGLQGMGHGFDLMYLFDILPDQMLQYYYDQNTSQAFTEADFQMKNMYIHMLTDFMRSGDPSVTLREKFKVHWPPFDPKTEDSLIFSSSPSVRTSPLKDRNHFWNKVFPQYLEEYLQSSHKQEL</sequence>
<dbReference type="Gene3D" id="3.40.50.1820">
    <property type="entry name" value="alpha/beta hydrolase"/>
    <property type="match status" value="1"/>
</dbReference>
<accession>A0A8S3ZEN5</accession>